<feature type="compositionally biased region" description="Polar residues" evidence="4">
    <location>
        <begin position="8"/>
        <end position="31"/>
    </location>
</feature>
<dbReference type="InterPro" id="IPR018289">
    <property type="entry name" value="MULE_transposase_dom"/>
</dbReference>
<evidence type="ECO:0000256" key="2">
    <source>
        <dbReference type="ARBA" id="ARBA00022771"/>
    </source>
</evidence>
<feature type="region of interest" description="Disordered" evidence="4">
    <location>
        <begin position="177"/>
        <end position="244"/>
    </location>
</feature>
<dbReference type="Proteomes" id="UP000663828">
    <property type="component" value="Unassembled WGS sequence"/>
</dbReference>
<accession>A0A814HXB1</accession>
<comment type="caution">
    <text evidence="7">The sequence shown here is derived from an EMBL/GenBank/DDBJ whole genome shotgun (WGS) entry which is preliminary data.</text>
</comment>
<feature type="region of interest" description="Disordered" evidence="4">
    <location>
        <begin position="1"/>
        <end position="31"/>
    </location>
</feature>
<feature type="compositionally biased region" description="Low complexity" evidence="4">
    <location>
        <begin position="235"/>
        <end position="244"/>
    </location>
</feature>
<feature type="domain" description="MULE transposase" evidence="6">
    <location>
        <begin position="514"/>
        <end position="610"/>
    </location>
</feature>
<keyword evidence="1" id="KW-0479">Metal-binding</keyword>
<dbReference type="Pfam" id="PF04500">
    <property type="entry name" value="FLYWCH"/>
    <property type="match status" value="1"/>
</dbReference>
<evidence type="ECO:0000259" key="6">
    <source>
        <dbReference type="Pfam" id="PF10551"/>
    </source>
</evidence>
<organism evidence="7 9">
    <name type="scientific">Adineta ricciae</name>
    <name type="common">Rotifer</name>
    <dbReference type="NCBI Taxonomy" id="249248"/>
    <lineage>
        <taxon>Eukaryota</taxon>
        <taxon>Metazoa</taxon>
        <taxon>Spiralia</taxon>
        <taxon>Gnathifera</taxon>
        <taxon>Rotifera</taxon>
        <taxon>Eurotatoria</taxon>
        <taxon>Bdelloidea</taxon>
        <taxon>Adinetida</taxon>
        <taxon>Adinetidae</taxon>
        <taxon>Adineta</taxon>
    </lineage>
</organism>
<evidence type="ECO:0008006" key="10">
    <source>
        <dbReference type="Google" id="ProtNLM"/>
    </source>
</evidence>
<evidence type="ECO:0000256" key="3">
    <source>
        <dbReference type="ARBA" id="ARBA00022833"/>
    </source>
</evidence>
<evidence type="ECO:0000256" key="4">
    <source>
        <dbReference type="SAM" id="MobiDB-lite"/>
    </source>
</evidence>
<evidence type="ECO:0000256" key="1">
    <source>
        <dbReference type="ARBA" id="ARBA00022723"/>
    </source>
</evidence>
<proteinExistence type="predicted"/>
<keyword evidence="9" id="KW-1185">Reference proteome</keyword>
<dbReference type="OrthoDB" id="10029846at2759"/>
<protein>
    <recommendedName>
        <fullName evidence="10">MULE transposase domain-containing protein</fullName>
    </recommendedName>
</protein>
<dbReference type="EMBL" id="CAJNOJ010000252">
    <property type="protein sequence ID" value="CAF1339339.1"/>
    <property type="molecule type" value="Genomic_DNA"/>
</dbReference>
<evidence type="ECO:0000259" key="5">
    <source>
        <dbReference type="Pfam" id="PF04500"/>
    </source>
</evidence>
<feature type="compositionally biased region" description="Polar residues" evidence="4">
    <location>
        <begin position="177"/>
        <end position="210"/>
    </location>
</feature>
<gene>
    <name evidence="8" type="ORF">EDS130_LOCUS32645</name>
    <name evidence="7" type="ORF">XAT740_LOCUS13970</name>
</gene>
<dbReference type="AlphaFoldDB" id="A0A814HXB1"/>
<reference evidence="7" key="1">
    <citation type="submission" date="2021-02" db="EMBL/GenBank/DDBJ databases">
        <authorList>
            <person name="Nowell W R."/>
        </authorList>
    </citation>
    <scope>NUCLEOTIDE SEQUENCE</scope>
</reference>
<name>A0A814HXB1_ADIRI</name>
<dbReference type="InterPro" id="IPR007588">
    <property type="entry name" value="Znf_FLYWCH"/>
</dbReference>
<feature type="domain" description="FLYWCH-type" evidence="5">
    <location>
        <begin position="319"/>
        <end position="383"/>
    </location>
</feature>
<keyword evidence="3" id="KW-0862">Zinc</keyword>
<dbReference type="Proteomes" id="UP000663852">
    <property type="component" value="Unassembled WGS sequence"/>
</dbReference>
<dbReference type="GO" id="GO:0008270">
    <property type="term" value="F:zinc ion binding"/>
    <property type="evidence" value="ECO:0007669"/>
    <property type="project" value="UniProtKB-KW"/>
</dbReference>
<sequence>MHHIGNIMQGTDSIPTLQSHTSPSIQSNYPYPIRQNQASNFEIPLYASSISNGPLLPQQQHHHSCPSQSSSQTLSKEEWTLISSLRMMNNLCILPSFQMPSSTVAHQQTNHLATNQSCFDQTGHKIQLPSYATNTASILRTIIMNNGWSSTNNGFIRNRTPKLSSSSSVLIQSDHQKYQSTLQQQPHSSLTSPSKQSGHQNYSHIPQQYLRSPPTSPPPRQSGDQNYSPVLQKHSPSTSDSSLPLLLSPAQQTQQHPSIYPKVSPVFHYCSTITGPTVELVDQTKKYQLDDSIRVGGRILHSDELSMKYRCEDDMTISETPSGGHMLNMAGYSYFVKNYGKNFTTWECENRRKRRCSSILIRSSDPTVKNYFRIYSIQGTHIHEPAPNNIEIRKFKQRIKERCKQELSSPRSIYEDELKRGKYPSEMLAVLPTYYNMEAQLYRIRQEHLPESPTDPNFVLHTAFTTTDQGMRFLLYDSNNVQTPYTPAPCKVGRLIMYASDLQLEILSASKRISSDGTFESAPKITHQNYIIMGEYKEKHPIPLCFCLCERRNYETYELIIKVLKTAIRNLNLDFQPTYWMSDFEPALTKAIKKQVPNTHLLGCTFHYNQAIYRNIQLKGLQEAYQDVEVARQMLGQMMALAFVPSDQIKTLYRDFIKPQLTNIPKSAVSLHQNLRHFLKYYDSYWLTKIYKFCVFDQPVRTNNGLEGYNNKIKVQLVAHPHLYRLITWFEKEELLIQQLVMKLASNVPVHRRKRAPKTILIDESLQSLWDNYKAGALTSEALLFESSKSGHQIRHHFTLIITPLQHRFWSPVTLL</sequence>
<evidence type="ECO:0000313" key="9">
    <source>
        <dbReference type="Proteomes" id="UP000663828"/>
    </source>
</evidence>
<dbReference type="EMBL" id="CAJNOR010000826">
    <property type="protein sequence ID" value="CAF1015846.1"/>
    <property type="molecule type" value="Genomic_DNA"/>
</dbReference>
<dbReference type="Pfam" id="PF10551">
    <property type="entry name" value="MULE"/>
    <property type="match status" value="1"/>
</dbReference>
<keyword evidence="2" id="KW-0863">Zinc-finger</keyword>
<evidence type="ECO:0000313" key="8">
    <source>
        <dbReference type="EMBL" id="CAF1339339.1"/>
    </source>
</evidence>
<dbReference type="Gene3D" id="2.20.25.240">
    <property type="match status" value="1"/>
</dbReference>
<evidence type="ECO:0000313" key="7">
    <source>
        <dbReference type="EMBL" id="CAF1015846.1"/>
    </source>
</evidence>